<dbReference type="RefSeq" id="WP_128706487.1">
    <property type="nucleotide sequence ID" value="NZ_RLII01000039.1"/>
</dbReference>
<gene>
    <name evidence="1" type="ORF">EFD62_16115</name>
</gene>
<name>A0A4Q0I0P9_9FIRM</name>
<sequence length="327" mass="37612">MTKIAQIKNKYVNEYQTIGMSLENAVSEAMQNLKKLDHRKSYTIMHDCNRESCTDTPITVSGVEGYIVEGIDETDVVNFALQLYLPIARLDSFKRLLKEKLTEKLFLDMLKQLNIDISEQEFDKGKERVYAYTDCPVCGTRRFYFSWDQKRQKIFAGCYKPDCKMHDVMDIITFVQKQKNLGYKEAVLSLTEILSQITEEKIVKESGLIPSIPLEYCEIKDEAQYCIVVTSKTDLLSVCQFMQSASIILIEAHHMPYMKSIIESIVPSDQILILLCESYQCRQYEKAACKAWTGDRQVVVKGLPEKRHENRLLGLAAVKLLASEFSF</sequence>
<organism evidence="1 2">
    <name type="scientific">Acetivibrio mesophilus</name>
    <dbReference type="NCBI Taxonomy" id="2487273"/>
    <lineage>
        <taxon>Bacteria</taxon>
        <taxon>Bacillati</taxon>
        <taxon>Bacillota</taxon>
        <taxon>Clostridia</taxon>
        <taxon>Eubacteriales</taxon>
        <taxon>Oscillospiraceae</taxon>
        <taxon>Acetivibrio</taxon>
    </lineage>
</organism>
<proteinExistence type="predicted"/>
<evidence type="ECO:0000313" key="2">
    <source>
        <dbReference type="Proteomes" id="UP000289166"/>
    </source>
</evidence>
<reference evidence="2" key="1">
    <citation type="submission" date="2018-11" db="EMBL/GenBank/DDBJ databases">
        <title>Genome sequencing of a novel mesophilic and cellulolytic organism within the genus Hungateiclostridium.</title>
        <authorList>
            <person name="Rettenmaier R."/>
            <person name="Liebl W."/>
            <person name="Zverlov V."/>
        </authorList>
    </citation>
    <scope>NUCLEOTIDE SEQUENCE [LARGE SCALE GENOMIC DNA]</scope>
    <source>
        <strain evidence="2">N2K1</strain>
    </source>
</reference>
<dbReference type="Proteomes" id="UP000289166">
    <property type="component" value="Unassembled WGS sequence"/>
</dbReference>
<evidence type="ECO:0000313" key="1">
    <source>
        <dbReference type="EMBL" id="RXE57738.1"/>
    </source>
</evidence>
<dbReference type="AlphaFoldDB" id="A0A4Q0I0P9"/>
<dbReference type="OrthoDB" id="2086698at2"/>
<accession>A0A4Q0I0P9</accession>
<protein>
    <submittedName>
        <fullName evidence="1">Uncharacterized protein</fullName>
    </submittedName>
</protein>
<keyword evidence="2" id="KW-1185">Reference proteome</keyword>
<dbReference type="EMBL" id="RLII01000039">
    <property type="protein sequence ID" value="RXE57738.1"/>
    <property type="molecule type" value="Genomic_DNA"/>
</dbReference>
<comment type="caution">
    <text evidence="1">The sequence shown here is derived from an EMBL/GenBank/DDBJ whole genome shotgun (WGS) entry which is preliminary data.</text>
</comment>